<evidence type="ECO:0000256" key="1">
    <source>
        <dbReference type="SAM" id="SignalP"/>
    </source>
</evidence>
<keyword evidence="1" id="KW-0732">Signal</keyword>
<dbReference type="NCBIfam" id="NF007990">
    <property type="entry name" value="PRK10718.1"/>
    <property type="match status" value="1"/>
</dbReference>
<reference evidence="3" key="1">
    <citation type="submission" date="2015-03" db="EMBL/GenBank/DDBJ databases">
        <authorList>
            <consortium name="Pathogen Informatics"/>
        </authorList>
    </citation>
    <scope>NUCLEOTIDE SEQUENCE [LARGE SCALE GENOMIC DNA]</scope>
    <source>
        <strain evidence="3">R148</strain>
    </source>
</reference>
<dbReference type="AlphaFoldDB" id="A0A0H5LY84"/>
<feature type="chain" id="PRO_5005220435" evidence="1">
    <location>
        <begin position="23"/>
        <end position="204"/>
    </location>
</feature>
<evidence type="ECO:0000313" key="2">
    <source>
        <dbReference type="EMBL" id="CRY55847.1"/>
    </source>
</evidence>
<protein>
    <submittedName>
        <fullName evidence="2">RpoE-regulated lipoprotein</fullName>
    </submittedName>
</protein>
<dbReference type="Gene3D" id="2.60.460.10">
    <property type="entry name" value="protein yfey like domain"/>
    <property type="match status" value="1"/>
</dbReference>
<dbReference type="InterPro" id="IPR010938">
    <property type="entry name" value="DUF1131"/>
</dbReference>
<dbReference type="PROSITE" id="PS51257">
    <property type="entry name" value="PROKAR_LIPOPROTEIN"/>
    <property type="match status" value="1"/>
</dbReference>
<name>A0A0H5LY84_YERIN</name>
<organism evidence="2 3">
    <name type="scientific">Yersinia intermedia</name>
    <dbReference type="NCBI Taxonomy" id="631"/>
    <lineage>
        <taxon>Bacteria</taxon>
        <taxon>Pseudomonadati</taxon>
        <taxon>Pseudomonadota</taxon>
        <taxon>Gammaproteobacteria</taxon>
        <taxon>Enterobacterales</taxon>
        <taxon>Yersiniaceae</taxon>
        <taxon>Yersinia</taxon>
    </lineage>
</organism>
<sequence>MNIRPRLSGVRLLLLGAPLVLAGCSSMSSFSWSSLSPLNWFSGSSSSMQVTDQGVGGITASTPLVENDIKAGLKGDFRLRSGMATNDGKLVSFYQAMKDDQIKLVISGQAKGTVERIDVMDATIPSQWGVKIGTPFSDLYQKAFGACRKGTGDDAAQIECAAPESKHVSYLFTGDWHGPEGLMPADDSLQSWKVSKIIWRAKSE</sequence>
<keyword evidence="2" id="KW-0449">Lipoprotein</keyword>
<dbReference type="InterPro" id="IPR038714">
    <property type="entry name" value="YfeY-like_sf"/>
</dbReference>
<dbReference type="RefSeq" id="WP_053009879.1">
    <property type="nucleotide sequence ID" value="NZ_CWJI01000009.1"/>
</dbReference>
<feature type="signal peptide" evidence="1">
    <location>
        <begin position="1"/>
        <end position="22"/>
    </location>
</feature>
<dbReference type="Pfam" id="PF06572">
    <property type="entry name" value="DUF1131"/>
    <property type="match status" value="1"/>
</dbReference>
<dbReference type="EMBL" id="CWJI01000009">
    <property type="protein sequence ID" value="CRY55847.1"/>
    <property type="molecule type" value="Genomic_DNA"/>
</dbReference>
<accession>A0A0H5LY84</accession>
<proteinExistence type="predicted"/>
<gene>
    <name evidence="2" type="primary">yfeY</name>
    <name evidence="2" type="ORF">ERS008476_02856</name>
</gene>
<evidence type="ECO:0000313" key="3">
    <source>
        <dbReference type="Proteomes" id="UP000043316"/>
    </source>
</evidence>
<dbReference type="Proteomes" id="UP000043316">
    <property type="component" value="Unassembled WGS sequence"/>
</dbReference>